<dbReference type="InterPro" id="IPR037401">
    <property type="entry name" value="SnoaL-like"/>
</dbReference>
<dbReference type="GO" id="GO:0016787">
    <property type="term" value="F:hydrolase activity"/>
    <property type="evidence" value="ECO:0007669"/>
    <property type="project" value="UniProtKB-KW"/>
</dbReference>
<dbReference type="InterPro" id="IPR050300">
    <property type="entry name" value="GDXG_lipolytic_enzyme"/>
</dbReference>
<dbReference type="Gene3D" id="3.40.50.1820">
    <property type="entry name" value="alpha/beta hydrolase"/>
    <property type="match status" value="1"/>
</dbReference>
<dbReference type="AlphaFoldDB" id="A0A6B2R1S9"/>
<dbReference type="RefSeq" id="WP_163655879.1">
    <property type="nucleotide sequence ID" value="NZ_JAAGRN010000009.1"/>
</dbReference>
<dbReference type="InterPro" id="IPR029058">
    <property type="entry name" value="AB_hydrolase_fold"/>
</dbReference>
<dbReference type="PANTHER" id="PTHR48081:SF8">
    <property type="entry name" value="ALPHA_BETA HYDROLASE FOLD-3 DOMAIN-CONTAINING PROTEIN-RELATED"/>
    <property type="match status" value="1"/>
</dbReference>
<accession>A0A6B2R1S9</accession>
<dbReference type="Gene3D" id="3.10.450.50">
    <property type="match status" value="1"/>
</dbReference>
<comment type="caution">
    <text evidence="4">The sequence shown here is derived from an EMBL/GenBank/DDBJ whole genome shotgun (WGS) entry which is preliminary data.</text>
</comment>
<dbReference type="PANTHER" id="PTHR48081">
    <property type="entry name" value="AB HYDROLASE SUPERFAMILY PROTEIN C4A8.06C"/>
    <property type="match status" value="1"/>
</dbReference>
<dbReference type="EMBL" id="JAAGRN010000009">
    <property type="protein sequence ID" value="NDY84063.1"/>
    <property type="molecule type" value="Genomic_DNA"/>
</dbReference>
<name>A0A6B2R1S9_9BURK</name>
<keyword evidence="1 4" id="KW-0378">Hydrolase</keyword>
<evidence type="ECO:0000259" key="2">
    <source>
        <dbReference type="Pfam" id="PF12680"/>
    </source>
</evidence>
<feature type="domain" description="SnoaL-like" evidence="2">
    <location>
        <begin position="328"/>
        <end position="429"/>
    </location>
</feature>
<dbReference type="Pfam" id="PF20434">
    <property type="entry name" value="BD-FAE"/>
    <property type="match status" value="1"/>
</dbReference>
<protein>
    <submittedName>
        <fullName evidence="4">Alpha/beta hydrolase fold domain-containing protein</fullName>
    </submittedName>
</protein>
<evidence type="ECO:0000313" key="4">
    <source>
        <dbReference type="EMBL" id="NDY84063.1"/>
    </source>
</evidence>
<dbReference type="InterPro" id="IPR032710">
    <property type="entry name" value="NTF2-like_dom_sf"/>
</dbReference>
<gene>
    <name evidence="4" type="ORF">G3I67_12565</name>
</gene>
<dbReference type="Pfam" id="PF12680">
    <property type="entry name" value="SnoaL_2"/>
    <property type="match status" value="1"/>
</dbReference>
<evidence type="ECO:0000256" key="1">
    <source>
        <dbReference type="ARBA" id="ARBA00022801"/>
    </source>
</evidence>
<dbReference type="SUPFAM" id="SSF53474">
    <property type="entry name" value="alpha/beta-Hydrolases"/>
    <property type="match status" value="1"/>
</dbReference>
<organism evidence="4">
    <name type="scientific">Sheuella amnicola</name>
    <dbReference type="NCBI Taxonomy" id="2707330"/>
    <lineage>
        <taxon>Bacteria</taxon>
        <taxon>Pseudomonadati</taxon>
        <taxon>Pseudomonadota</taxon>
        <taxon>Betaproteobacteria</taxon>
        <taxon>Burkholderiales</taxon>
        <taxon>Alcaligenaceae</taxon>
        <taxon>Sheuella</taxon>
    </lineage>
</organism>
<reference evidence="4" key="1">
    <citation type="submission" date="2020-02" db="EMBL/GenBank/DDBJ databases">
        <authorList>
            <person name="Chen W.-M."/>
        </authorList>
    </citation>
    <scope>NUCLEOTIDE SEQUENCE</scope>
    <source>
        <strain evidence="4">NBD-18</strain>
    </source>
</reference>
<evidence type="ECO:0000259" key="3">
    <source>
        <dbReference type="Pfam" id="PF20434"/>
    </source>
</evidence>
<dbReference type="SUPFAM" id="SSF54427">
    <property type="entry name" value="NTF2-like"/>
    <property type="match status" value="1"/>
</dbReference>
<proteinExistence type="predicted"/>
<feature type="domain" description="BD-FAE-like" evidence="3">
    <location>
        <begin position="154"/>
        <end position="202"/>
    </location>
</feature>
<sequence>MPNFKEKIYEVEIIHDVKYGTGGINHTTVPKSRALCMDVYLPRSVPTKSVMAPQSGRPALIMAFGGAFHRGSKEADEFDIEGHRNTPVSEYCHEFAKRGYVTFSIDYRLVQEDPDPGSNNIILDKNTISRSRMDHVRNILGLEPATSYMLWAGVEAAVDDMRKAFEYVYDHASEYGIDVTRIAVGGFSAGARMAASAAYGKKVPAAAIVALSGMIGTIDGKRLIRSDDKNPPIMMVMGEIDLDHIKTLCQESHAYLSELGVINQLWRAPGATHFYPSTSSIHRIENPNIVNSLEPAMSDFLYRSMRLDELNRSKAQKNMSVSIEQLKGFARAWNDHDIDALMSYMHPDCAFETWTGTLVCGTRFVGLEEVRKGFQNAWKVFPDAKWSHDRHFVSGDRGLSEWVFTGTSIDGKKMEVNGCDVFTFRDGKILLKNSFRKNRV</sequence>
<dbReference type="InterPro" id="IPR049492">
    <property type="entry name" value="BD-FAE-like_dom"/>
</dbReference>